<dbReference type="EMBL" id="JAFEKC020000021">
    <property type="protein sequence ID" value="KAK0508406.1"/>
    <property type="molecule type" value="Genomic_DNA"/>
</dbReference>
<name>A0AA39U5U6_9LECA</name>
<protein>
    <submittedName>
        <fullName evidence="2">Uncharacterized protein</fullName>
    </submittedName>
</protein>
<gene>
    <name evidence="2" type="ORF">JMJ35_009490</name>
</gene>
<evidence type="ECO:0000256" key="1">
    <source>
        <dbReference type="SAM" id="MobiDB-lite"/>
    </source>
</evidence>
<dbReference type="AlphaFoldDB" id="A0AA39U5U6"/>
<organism evidence="2 3">
    <name type="scientific">Cladonia borealis</name>
    <dbReference type="NCBI Taxonomy" id="184061"/>
    <lineage>
        <taxon>Eukaryota</taxon>
        <taxon>Fungi</taxon>
        <taxon>Dikarya</taxon>
        <taxon>Ascomycota</taxon>
        <taxon>Pezizomycotina</taxon>
        <taxon>Lecanoromycetes</taxon>
        <taxon>OSLEUM clade</taxon>
        <taxon>Lecanoromycetidae</taxon>
        <taxon>Lecanorales</taxon>
        <taxon>Lecanorineae</taxon>
        <taxon>Cladoniaceae</taxon>
        <taxon>Cladonia</taxon>
    </lineage>
</organism>
<proteinExistence type="predicted"/>
<accession>A0AA39U5U6</accession>
<comment type="caution">
    <text evidence="2">The sequence shown here is derived from an EMBL/GenBank/DDBJ whole genome shotgun (WGS) entry which is preliminary data.</text>
</comment>
<keyword evidence="3" id="KW-1185">Reference proteome</keyword>
<dbReference type="Proteomes" id="UP001166286">
    <property type="component" value="Unassembled WGS sequence"/>
</dbReference>
<evidence type="ECO:0000313" key="2">
    <source>
        <dbReference type="EMBL" id="KAK0508406.1"/>
    </source>
</evidence>
<feature type="region of interest" description="Disordered" evidence="1">
    <location>
        <begin position="155"/>
        <end position="195"/>
    </location>
</feature>
<reference evidence="2" key="1">
    <citation type="submission" date="2023-03" db="EMBL/GenBank/DDBJ databases">
        <title>Complete genome of Cladonia borealis.</title>
        <authorList>
            <person name="Park H."/>
        </authorList>
    </citation>
    <scope>NUCLEOTIDE SEQUENCE</scope>
    <source>
        <strain evidence="2">ANT050790</strain>
    </source>
</reference>
<evidence type="ECO:0000313" key="3">
    <source>
        <dbReference type="Proteomes" id="UP001166286"/>
    </source>
</evidence>
<sequence length="195" mass="22769">MPSFGDATAPNTMRQVVLEPLPRPLPNDIVLSHLNRNEVSTIVAANLEQHEEDIKDRIREIAMCEMEYADKETAENPLLQRPRQEPRPEAFQMALRSNWKRQARTKPVVRRKQRSRRVFHIRTTIDQIGVTKKAVERLDDYSRLMKVTLDSVHQVRERPDPGRLASPIDIPPPPQLVPERHYDASRDPRRRDSKH</sequence>
<feature type="compositionally biased region" description="Basic and acidic residues" evidence="1">
    <location>
        <begin position="178"/>
        <end position="195"/>
    </location>
</feature>